<comment type="caution">
    <text evidence="1">The sequence shown here is derived from an EMBL/GenBank/DDBJ whole genome shotgun (WGS) entry which is preliminary data.</text>
</comment>
<evidence type="ECO:0000313" key="1">
    <source>
        <dbReference type="EMBL" id="RYQ18977.1"/>
    </source>
</evidence>
<proteinExistence type="predicted"/>
<sequence length="95" mass="10859">MATKPTNMIVDECHGCQHYKRINRTSRLCRACMGRADRDMRLRLYAHTDHGALRIDQIIARASRQAAKQSGDYTTNLERALTELGCHVTRLEQTS</sequence>
<dbReference type="Proteomes" id="UP000291187">
    <property type="component" value="Unassembled WGS sequence"/>
</dbReference>
<accession>A0A4Q5A6U3</accession>
<protein>
    <submittedName>
        <fullName evidence="1">Uncharacterized protein</fullName>
    </submittedName>
</protein>
<dbReference type="AlphaFoldDB" id="A0A4Q5A6U3"/>
<organism evidence="1 2">
    <name type="scientific">Bifidobacterium pseudolongum subsp. globosum</name>
    <dbReference type="NCBI Taxonomy" id="1690"/>
    <lineage>
        <taxon>Bacteria</taxon>
        <taxon>Bacillati</taxon>
        <taxon>Actinomycetota</taxon>
        <taxon>Actinomycetes</taxon>
        <taxon>Bifidobacteriales</taxon>
        <taxon>Bifidobacteriaceae</taxon>
        <taxon>Bifidobacterium</taxon>
    </lineage>
</organism>
<dbReference type="RefSeq" id="WP_129864416.1">
    <property type="nucleotide sequence ID" value="NZ_RYUM01000012.1"/>
</dbReference>
<dbReference type="EMBL" id="RYUM01000012">
    <property type="protein sequence ID" value="RYQ18977.1"/>
    <property type="molecule type" value="Genomic_DNA"/>
</dbReference>
<evidence type="ECO:0000313" key="2">
    <source>
        <dbReference type="Proteomes" id="UP000291187"/>
    </source>
</evidence>
<gene>
    <name evidence="1" type="ORF">PG2071B_1098</name>
</gene>
<name>A0A4Q5A6U3_9BIFI</name>
<reference evidence="1 2" key="1">
    <citation type="submission" date="2018-12" db="EMBL/GenBank/DDBJ databases">
        <title>Unveiling genomic diversity among members of the Bifidobacterium pseudolongum species, a widely distributed gut commensal of the animal kingdom.</title>
        <authorList>
            <person name="Lugli G.A."/>
            <person name="Duranti S."/>
            <person name="Albert K."/>
            <person name="Mancabelli L."/>
            <person name="Napoli S."/>
            <person name="Viappiani A."/>
            <person name="Anzalone R."/>
            <person name="Longhi G."/>
            <person name="Milani C."/>
            <person name="Turroni F."/>
            <person name="Alessandri G."/>
            <person name="Sela D.A."/>
            <person name="Van Sinderen D."/>
            <person name="Ventura M."/>
        </authorList>
    </citation>
    <scope>NUCLEOTIDE SEQUENCE [LARGE SCALE GENOMIC DNA]</scope>
    <source>
        <strain evidence="1 2">2071B</strain>
    </source>
</reference>